<dbReference type="SUPFAM" id="SSF48613">
    <property type="entry name" value="Heme oxygenase-like"/>
    <property type="match status" value="1"/>
</dbReference>
<dbReference type="OrthoDB" id="418245at2759"/>
<evidence type="ECO:0000313" key="3">
    <source>
        <dbReference type="RefSeq" id="XP_029028338.2"/>
    </source>
</evidence>
<dbReference type="InterPro" id="IPR016186">
    <property type="entry name" value="C-type_lectin-like/link_sf"/>
</dbReference>
<organism evidence="2 3">
    <name type="scientific">Betta splendens</name>
    <name type="common">Siamese fighting fish</name>
    <dbReference type="NCBI Taxonomy" id="158456"/>
    <lineage>
        <taxon>Eukaryota</taxon>
        <taxon>Metazoa</taxon>
        <taxon>Chordata</taxon>
        <taxon>Craniata</taxon>
        <taxon>Vertebrata</taxon>
        <taxon>Euteleostomi</taxon>
        <taxon>Actinopterygii</taxon>
        <taxon>Neopterygii</taxon>
        <taxon>Teleostei</taxon>
        <taxon>Neoteleostei</taxon>
        <taxon>Acanthomorphata</taxon>
        <taxon>Anabantaria</taxon>
        <taxon>Anabantiformes</taxon>
        <taxon>Anabantoidei</taxon>
        <taxon>Osphronemidae</taxon>
        <taxon>Betta</taxon>
    </lineage>
</organism>
<evidence type="ECO:0000313" key="2">
    <source>
        <dbReference type="Proteomes" id="UP000515150"/>
    </source>
</evidence>
<gene>
    <name evidence="3" type="primary">LOC114868699</name>
</gene>
<dbReference type="InterPro" id="IPR016084">
    <property type="entry name" value="Haem_Oase-like_multi-hlx"/>
</dbReference>
<dbReference type="SUPFAM" id="SSF56436">
    <property type="entry name" value="C-type lectin-like"/>
    <property type="match status" value="1"/>
</dbReference>
<dbReference type="InterPro" id="IPR001304">
    <property type="entry name" value="C-type_lectin-like"/>
</dbReference>
<dbReference type="Gene3D" id="1.20.910.10">
    <property type="entry name" value="Heme oxygenase-like"/>
    <property type="match status" value="1"/>
</dbReference>
<dbReference type="SMART" id="SM00034">
    <property type="entry name" value="CLECT"/>
    <property type="match status" value="1"/>
</dbReference>
<protein>
    <submittedName>
        <fullName evidence="3">Uncharacterized protein LOC114868699 isoform X1</fullName>
    </submittedName>
</protein>
<sequence length="414" mass="46118">MSDGIMAQSDRTVFSTSEQEACSFSSAQPQSSHKGKYLFTGSIWSMMARLWAALLLSSLVAEVSSSGEEPASSCTSGWSLFGDRCFAFFPVWSSWSDANSLCAQTQSELVSLNTREELRFLHQLANTSAPVWLGHRAQNGSCSDGAPLSSAARTGHALERACVELEPSGELHSAPCGQLRFYICSTSCCTSVLPSRKPVDPELVPGVSLFDTVWSKSDLLVEEILHSSSFLGALASGRLTEQCYTRFLQQEALYLRRVSITLQTLTARLQEDDGMRALLLDTLQHYRSRVESSDAPPPPEWLHLPLQAFHSVVLEDPVYWLVALSARASLREFLAGELLPERVRPEPQAVNRTLYQTWSRDGLLEAAWTQRYRAMIEEHQNQMDVFKAINIFRAHMMGQKSFYKSVVCDVEDEG</sequence>
<name>A0A6P7PDD9_BETSP</name>
<dbReference type="PANTHER" id="PTHR22803">
    <property type="entry name" value="MANNOSE, PHOSPHOLIPASE, LECTIN RECEPTOR RELATED"/>
    <property type="match status" value="1"/>
</dbReference>
<dbReference type="InterPro" id="IPR050111">
    <property type="entry name" value="C-type_lectin/snaclec_domain"/>
</dbReference>
<dbReference type="GeneID" id="114868699"/>
<dbReference type="Gene3D" id="3.10.100.10">
    <property type="entry name" value="Mannose-Binding Protein A, subunit A"/>
    <property type="match status" value="1"/>
</dbReference>
<evidence type="ECO:0000259" key="1">
    <source>
        <dbReference type="PROSITE" id="PS50041"/>
    </source>
</evidence>
<dbReference type="Proteomes" id="UP000515150">
    <property type="component" value="Chromosome 2"/>
</dbReference>
<dbReference type="AlphaFoldDB" id="A0A6P7PDD9"/>
<keyword evidence="2" id="KW-1185">Reference proteome</keyword>
<proteinExistence type="predicted"/>
<accession>A0A6P7PDD9</accession>
<dbReference type="KEGG" id="bspl:114868699"/>
<dbReference type="InterPro" id="IPR016187">
    <property type="entry name" value="CTDL_fold"/>
</dbReference>
<dbReference type="CDD" id="cd00037">
    <property type="entry name" value="CLECT"/>
    <property type="match status" value="1"/>
</dbReference>
<dbReference type="RefSeq" id="XP_029028338.2">
    <property type="nucleotide sequence ID" value="XM_029172505.3"/>
</dbReference>
<dbReference type="Pfam" id="PF00059">
    <property type="entry name" value="Lectin_C"/>
    <property type="match status" value="1"/>
</dbReference>
<reference evidence="3" key="1">
    <citation type="submission" date="2025-08" db="UniProtKB">
        <authorList>
            <consortium name="RefSeq"/>
        </authorList>
    </citation>
    <scope>IDENTIFICATION</scope>
</reference>
<dbReference type="InParanoid" id="A0A6P7PDD9"/>
<feature type="domain" description="C-type lectin" evidence="1">
    <location>
        <begin position="81"/>
        <end position="185"/>
    </location>
</feature>
<dbReference type="PROSITE" id="PS50041">
    <property type="entry name" value="C_TYPE_LECTIN_2"/>
    <property type="match status" value="1"/>
</dbReference>